<protein>
    <submittedName>
        <fullName evidence="2">Uncharacterized protein</fullName>
    </submittedName>
</protein>
<evidence type="ECO:0000256" key="1">
    <source>
        <dbReference type="SAM" id="MobiDB-lite"/>
    </source>
</evidence>
<name>A0A0G4HBY4_9ALVE</name>
<sequence length="554" mass="62594">MSPGGTRNQTFWASMRYKELEEGILIPSGFARHKPPPEGITRENVFRPDLRKTGRVLLQGPEAFQSSERSLVFTDDHHVCDFLASSSGAPFPCVGSSRVFFLHFIHKLCGDSCPGLPWTRTLFEALPVLREQYSRGESREWVLKHNHLHLGKGKWFRDTQGILDIVDSGVTPPIEEKKKKLIEIPEGNKESGQHGEEEEEKDWRSLKIFEIGGTEKLILQELINTEQIDGHLYHVRAFALVLHFPCKQSTGGGHSQYKRWTFDELFDEHEYPDGHRHATQIRASMEASIVHAVNAVSGYYNEFFTAGGGKEASARRWGVWTFDFLIQKWGKAYKETTEEEGGGKGGYHEFFDDWWALSHFRIWEGILKIMGMGNGEDPTSARLQKRLSDLGVPPELARYECWMERAQGTNHMPVWPPDGDASSRWFSAWKDGGSFLHAGTGASALREALEASGDSSNRLRWPQGSDRKVLQEKLKERGQQQILREWIRAKEEAGGFEALLTKLERQGGWKSQGEEADDEVKKAGLEEQGTTSSFLKDPSEDGSESEAGDVIMIS</sequence>
<feature type="region of interest" description="Disordered" evidence="1">
    <location>
        <begin position="505"/>
        <end position="554"/>
    </location>
</feature>
<reference evidence="2" key="1">
    <citation type="submission" date="2014-11" db="EMBL/GenBank/DDBJ databases">
        <authorList>
            <person name="Otto D Thomas"/>
            <person name="Naeem Raeece"/>
        </authorList>
    </citation>
    <scope>NUCLEOTIDE SEQUENCE</scope>
</reference>
<gene>
    <name evidence="2" type="ORF">Cvel_6256</name>
</gene>
<dbReference type="VEuPathDB" id="CryptoDB:Cvel_6256"/>
<dbReference type="PhylomeDB" id="A0A0G4HBY4"/>
<accession>A0A0G4HBY4</accession>
<dbReference type="AlphaFoldDB" id="A0A0G4HBY4"/>
<proteinExistence type="predicted"/>
<evidence type="ECO:0000313" key="2">
    <source>
        <dbReference type="EMBL" id="CEM41497.1"/>
    </source>
</evidence>
<organism evidence="2">
    <name type="scientific">Chromera velia CCMP2878</name>
    <dbReference type="NCBI Taxonomy" id="1169474"/>
    <lineage>
        <taxon>Eukaryota</taxon>
        <taxon>Sar</taxon>
        <taxon>Alveolata</taxon>
        <taxon>Colpodellida</taxon>
        <taxon>Chromeraceae</taxon>
        <taxon>Chromera</taxon>
    </lineage>
</organism>
<dbReference type="EMBL" id="CDMZ01002246">
    <property type="protein sequence ID" value="CEM41497.1"/>
    <property type="molecule type" value="Genomic_DNA"/>
</dbReference>